<evidence type="ECO:0000313" key="3">
    <source>
        <dbReference type="EMBL" id="CAK0763064.1"/>
    </source>
</evidence>
<evidence type="ECO:0000259" key="2">
    <source>
        <dbReference type="Pfam" id="PF09747"/>
    </source>
</evidence>
<sequence length="274" mass="30842">MIQVQLRADQVEAIAERLKDTPLKLPRSLGDHPAAATKQEYLASLLSRDTGIFLERHGEALNTNERALFEPLRTGSFEVEFYMRQLEETDANQHNSSSADRATVRNRRLAKLNRIEADEFFSEAAIRKRAPDLANQYIGLSIQAETVASAVSQSDPLDRLEQQVMLQEEQNEAVRQQQALQEQRPEEEEEEDEEEGDDMKGAGPPAKAHVPLSAEDIIAGQENQEVLVSIMRARFLSGNEPSVDYQEVDNDASLDDDWAAQADQDAQDRYFEGD</sequence>
<dbReference type="Pfam" id="PF09747">
    <property type="entry name" value="CCD97-like_C"/>
    <property type="match status" value="1"/>
</dbReference>
<feature type="region of interest" description="Disordered" evidence="1">
    <location>
        <begin position="168"/>
        <end position="217"/>
    </location>
</feature>
<dbReference type="PANTHER" id="PTHR31840">
    <property type="entry name" value="COILED-COIL DOMAIN-CONTAINING PROTEIN 97"/>
    <property type="match status" value="1"/>
</dbReference>
<dbReference type="AlphaFoldDB" id="A0AAV1I036"/>
<feature type="domain" description="CCD97-like C-terminal" evidence="2">
    <location>
        <begin position="106"/>
        <end position="274"/>
    </location>
</feature>
<protein>
    <recommendedName>
        <fullName evidence="2">CCD97-like C-terminal domain-containing protein</fullName>
    </recommendedName>
</protein>
<dbReference type="InterPro" id="IPR018613">
    <property type="entry name" value="Ccdc97-like"/>
</dbReference>
<dbReference type="PANTHER" id="PTHR31840:SF1">
    <property type="entry name" value="COILED-COIL DOMAIN-CONTAINING PROTEIN 97"/>
    <property type="match status" value="1"/>
</dbReference>
<dbReference type="Proteomes" id="UP001314263">
    <property type="component" value="Unassembled WGS sequence"/>
</dbReference>
<name>A0AAV1I036_9CHLO</name>
<gene>
    <name evidence="3" type="ORF">CVIRNUC_003020</name>
</gene>
<dbReference type="InterPro" id="IPR040233">
    <property type="entry name" value="CCD97-like_C"/>
</dbReference>
<proteinExistence type="predicted"/>
<reference evidence="3 4" key="1">
    <citation type="submission" date="2023-10" db="EMBL/GenBank/DDBJ databases">
        <authorList>
            <person name="Maclean D."/>
            <person name="Macfadyen A."/>
        </authorList>
    </citation>
    <scope>NUCLEOTIDE SEQUENCE [LARGE SCALE GENOMIC DNA]</scope>
</reference>
<feature type="compositionally biased region" description="Acidic residues" evidence="1">
    <location>
        <begin position="185"/>
        <end position="197"/>
    </location>
</feature>
<evidence type="ECO:0000256" key="1">
    <source>
        <dbReference type="SAM" id="MobiDB-lite"/>
    </source>
</evidence>
<keyword evidence="4" id="KW-1185">Reference proteome</keyword>
<dbReference type="EMBL" id="CAUYUE010000004">
    <property type="protein sequence ID" value="CAK0763064.1"/>
    <property type="molecule type" value="Genomic_DNA"/>
</dbReference>
<organism evidence="3 4">
    <name type="scientific">Coccomyxa viridis</name>
    <dbReference type="NCBI Taxonomy" id="1274662"/>
    <lineage>
        <taxon>Eukaryota</taxon>
        <taxon>Viridiplantae</taxon>
        <taxon>Chlorophyta</taxon>
        <taxon>core chlorophytes</taxon>
        <taxon>Trebouxiophyceae</taxon>
        <taxon>Trebouxiophyceae incertae sedis</taxon>
        <taxon>Coccomyxaceae</taxon>
        <taxon>Coccomyxa</taxon>
    </lineage>
</organism>
<evidence type="ECO:0000313" key="4">
    <source>
        <dbReference type="Proteomes" id="UP001314263"/>
    </source>
</evidence>
<accession>A0AAV1I036</accession>
<comment type="caution">
    <text evidence="3">The sequence shown here is derived from an EMBL/GenBank/DDBJ whole genome shotgun (WGS) entry which is preliminary data.</text>
</comment>